<dbReference type="Pfam" id="PF05641">
    <property type="entry name" value="Agenet"/>
    <property type="match status" value="1"/>
</dbReference>
<accession>A0AAQ3KIC4</accession>
<dbReference type="Gene3D" id="2.30.30.140">
    <property type="match status" value="1"/>
</dbReference>
<reference evidence="5 6" key="1">
    <citation type="submission" date="2023-10" db="EMBL/GenBank/DDBJ databases">
        <title>Chromosome-scale genome assembly provides insights into flower coloration mechanisms of Canna indica.</title>
        <authorList>
            <person name="Li C."/>
        </authorList>
    </citation>
    <scope>NUCLEOTIDE SEQUENCE [LARGE SCALE GENOMIC DNA]</scope>
    <source>
        <tissue evidence="5">Flower</tissue>
    </source>
</reference>
<dbReference type="InterPro" id="IPR014002">
    <property type="entry name" value="Agenet_dom_plant"/>
</dbReference>
<dbReference type="EMBL" id="CP136894">
    <property type="protein sequence ID" value="WOL09204.1"/>
    <property type="molecule type" value="Genomic_DNA"/>
</dbReference>
<dbReference type="PROSITE" id="PS51138">
    <property type="entry name" value="ENT"/>
    <property type="match status" value="1"/>
</dbReference>
<dbReference type="Pfam" id="PF03735">
    <property type="entry name" value="ENT"/>
    <property type="match status" value="1"/>
</dbReference>
<keyword evidence="6" id="KW-1185">Reference proteome</keyword>
<dbReference type="AlphaFoldDB" id="A0AAQ3KIC4"/>
<evidence type="ECO:0000313" key="5">
    <source>
        <dbReference type="EMBL" id="WOL09204.1"/>
    </source>
</evidence>
<dbReference type="SUPFAM" id="SSF158639">
    <property type="entry name" value="ENT-like"/>
    <property type="match status" value="1"/>
</dbReference>
<dbReference type="SMART" id="SM00743">
    <property type="entry name" value="Agenet"/>
    <property type="match status" value="2"/>
</dbReference>
<dbReference type="InterPro" id="IPR008395">
    <property type="entry name" value="Agenet-like_dom"/>
</dbReference>
<organism evidence="5 6">
    <name type="scientific">Canna indica</name>
    <name type="common">Indian-shot</name>
    <dbReference type="NCBI Taxonomy" id="4628"/>
    <lineage>
        <taxon>Eukaryota</taxon>
        <taxon>Viridiplantae</taxon>
        <taxon>Streptophyta</taxon>
        <taxon>Embryophyta</taxon>
        <taxon>Tracheophyta</taxon>
        <taxon>Spermatophyta</taxon>
        <taxon>Magnoliopsida</taxon>
        <taxon>Liliopsida</taxon>
        <taxon>Zingiberales</taxon>
        <taxon>Cannaceae</taxon>
        <taxon>Canna</taxon>
    </lineage>
</organism>
<name>A0AAQ3KIC4_9LILI</name>
<dbReference type="SMART" id="SM01191">
    <property type="entry name" value="ENT"/>
    <property type="match status" value="1"/>
</dbReference>
<protein>
    <recommendedName>
        <fullName evidence="4">ENT domain-containing protein</fullName>
    </recommendedName>
</protein>
<dbReference type="InterPro" id="IPR005491">
    <property type="entry name" value="ENT_dom"/>
</dbReference>
<gene>
    <name evidence="5" type="ORF">Cni_G17957</name>
</gene>
<dbReference type="Gene3D" id="1.10.1240.40">
    <property type="entry name" value="ENT domain"/>
    <property type="match status" value="1"/>
</dbReference>
<feature type="region of interest" description="Disordered" evidence="3">
    <location>
        <begin position="162"/>
        <end position="186"/>
    </location>
</feature>
<dbReference type="InterPro" id="IPR036142">
    <property type="entry name" value="ENT_dom-like_sf"/>
</dbReference>
<feature type="domain" description="ENT" evidence="4">
    <location>
        <begin position="282"/>
        <end position="340"/>
    </location>
</feature>
<dbReference type="Proteomes" id="UP001327560">
    <property type="component" value="Chromosome 5"/>
</dbReference>
<evidence type="ECO:0000313" key="6">
    <source>
        <dbReference type="Proteomes" id="UP001327560"/>
    </source>
</evidence>
<keyword evidence="2" id="KW-0539">Nucleus</keyword>
<evidence type="ECO:0000256" key="2">
    <source>
        <dbReference type="ARBA" id="ARBA00023242"/>
    </source>
</evidence>
<evidence type="ECO:0000256" key="3">
    <source>
        <dbReference type="SAM" id="MobiDB-lite"/>
    </source>
</evidence>
<dbReference type="PANTHER" id="PTHR31917:SF5">
    <property type="entry name" value="OS02G0204500 PROTEIN"/>
    <property type="match status" value="1"/>
</dbReference>
<comment type="subcellular location">
    <subcellularLocation>
        <location evidence="1">Nucleus</location>
    </subcellularLocation>
</comment>
<sequence length="340" mass="37983">MRFTKGKKVEVLNMKDLSPSGSWRLAKIISGNGHTYLVRYNQFVSDNSPAVERVPRKAIRPCPPADSKDDWAVGDQIEVFEDQAWKPAEVSMVLVEDRYLLKLLDSSQTCIIHKSFMRTWQSWQNNHWVVVQKEPRKNANEKNSLCKGGNLDCQSIPFKRAIRKRRVEPSPTEESSTKGTKKSRAIKMSGGHAQISAGNVQEKAGGVSFGQTMLDDKLLDSSFHDRHSGSESTSSSVGSCSISNNGYSSPDHYVLSSNPDFLNLSDHPETFRGSERESSSRIAEVIHQLELQALRSVMKAFHASGPAMSWERAELLTTLCQILHVSAAEFSMEIKKLISK</sequence>
<dbReference type="GO" id="GO:0005634">
    <property type="term" value="C:nucleus"/>
    <property type="evidence" value="ECO:0007669"/>
    <property type="project" value="UniProtKB-SubCell"/>
</dbReference>
<proteinExistence type="predicted"/>
<evidence type="ECO:0000256" key="1">
    <source>
        <dbReference type="ARBA" id="ARBA00004123"/>
    </source>
</evidence>
<dbReference type="PANTHER" id="PTHR31917">
    <property type="entry name" value="AGENET DOMAIN-CONTAINING PROTEIN-RELATED"/>
    <property type="match status" value="1"/>
</dbReference>
<evidence type="ECO:0000259" key="4">
    <source>
        <dbReference type="PROSITE" id="PS51138"/>
    </source>
</evidence>